<feature type="non-terminal residue" evidence="1">
    <location>
        <position position="1"/>
    </location>
</feature>
<dbReference type="EMBL" id="JAGQLJ010000124">
    <property type="protein sequence ID" value="MCA9381526.1"/>
    <property type="molecule type" value="Genomic_DNA"/>
</dbReference>
<dbReference type="AlphaFoldDB" id="A0A955L2I5"/>
<comment type="caution">
    <text evidence="1">The sequence shown here is derived from an EMBL/GenBank/DDBJ whole genome shotgun (WGS) entry which is preliminary data.</text>
</comment>
<sequence length="110" mass="12932">KGLENNKFIFRPLDLRNASSYRYIEYDLNVFLDKKVLIHFSNTLNHIRNYKAVFTGFTPMEWAETLLTRKKANTLITTCDRDPLTALKQTNSIYEKEVTIFNIQVSKQPN</sequence>
<organism evidence="1 2">
    <name type="scientific">Candidatus Dojkabacteria bacterium</name>
    <dbReference type="NCBI Taxonomy" id="2099670"/>
    <lineage>
        <taxon>Bacteria</taxon>
        <taxon>Candidatus Dojkabacteria</taxon>
    </lineage>
</organism>
<evidence type="ECO:0000313" key="1">
    <source>
        <dbReference type="EMBL" id="MCA9381526.1"/>
    </source>
</evidence>
<accession>A0A955L2I5</accession>
<gene>
    <name evidence="1" type="ORF">KC678_04630</name>
</gene>
<reference evidence="1" key="2">
    <citation type="journal article" date="2021" name="Microbiome">
        <title>Successional dynamics and alternative stable states in a saline activated sludge microbial community over 9 years.</title>
        <authorList>
            <person name="Wang Y."/>
            <person name="Ye J."/>
            <person name="Ju F."/>
            <person name="Liu L."/>
            <person name="Boyd J.A."/>
            <person name="Deng Y."/>
            <person name="Parks D.H."/>
            <person name="Jiang X."/>
            <person name="Yin X."/>
            <person name="Woodcroft B.J."/>
            <person name="Tyson G.W."/>
            <person name="Hugenholtz P."/>
            <person name="Polz M.F."/>
            <person name="Zhang T."/>
        </authorList>
    </citation>
    <scope>NUCLEOTIDE SEQUENCE</scope>
    <source>
        <strain evidence="1">HKST-UBA13</strain>
    </source>
</reference>
<proteinExistence type="predicted"/>
<dbReference type="Proteomes" id="UP000775877">
    <property type="component" value="Unassembled WGS sequence"/>
</dbReference>
<evidence type="ECO:0000313" key="2">
    <source>
        <dbReference type="Proteomes" id="UP000775877"/>
    </source>
</evidence>
<protein>
    <submittedName>
        <fullName evidence="1">Uncharacterized protein</fullName>
    </submittedName>
</protein>
<reference evidence="1" key="1">
    <citation type="submission" date="2020-04" db="EMBL/GenBank/DDBJ databases">
        <authorList>
            <person name="Zhang T."/>
        </authorList>
    </citation>
    <scope>NUCLEOTIDE SEQUENCE</scope>
    <source>
        <strain evidence="1">HKST-UBA13</strain>
    </source>
</reference>
<name>A0A955L2I5_9BACT</name>